<proteinExistence type="predicted"/>
<accession>A0A919R612</accession>
<comment type="caution">
    <text evidence="3">The sequence shown here is derived from an EMBL/GenBank/DDBJ whole genome shotgun (WGS) entry which is preliminary data.</text>
</comment>
<dbReference type="AlphaFoldDB" id="A0A919R612"/>
<keyword evidence="2" id="KW-0812">Transmembrane</keyword>
<evidence type="ECO:0000313" key="4">
    <source>
        <dbReference type="Proteomes" id="UP000655287"/>
    </source>
</evidence>
<reference evidence="3" key="1">
    <citation type="submission" date="2021-01" db="EMBL/GenBank/DDBJ databases">
        <title>Whole genome shotgun sequence of Sphaerisporangium rufum NBRC 109079.</title>
        <authorList>
            <person name="Komaki H."/>
            <person name="Tamura T."/>
        </authorList>
    </citation>
    <scope>NUCLEOTIDE SEQUENCE</scope>
    <source>
        <strain evidence="3">NBRC 109079</strain>
    </source>
</reference>
<organism evidence="3 4">
    <name type="scientific">Sphaerisporangium rufum</name>
    <dbReference type="NCBI Taxonomy" id="1381558"/>
    <lineage>
        <taxon>Bacteria</taxon>
        <taxon>Bacillati</taxon>
        <taxon>Actinomycetota</taxon>
        <taxon>Actinomycetes</taxon>
        <taxon>Streptosporangiales</taxon>
        <taxon>Streptosporangiaceae</taxon>
        <taxon>Sphaerisporangium</taxon>
    </lineage>
</organism>
<evidence type="ECO:0000256" key="1">
    <source>
        <dbReference type="SAM" id="MobiDB-lite"/>
    </source>
</evidence>
<evidence type="ECO:0000256" key="2">
    <source>
        <dbReference type="SAM" id="Phobius"/>
    </source>
</evidence>
<feature type="transmembrane region" description="Helical" evidence="2">
    <location>
        <begin position="6"/>
        <end position="29"/>
    </location>
</feature>
<keyword evidence="4" id="KW-1185">Reference proteome</keyword>
<keyword evidence="2" id="KW-1133">Transmembrane helix</keyword>
<evidence type="ECO:0000313" key="3">
    <source>
        <dbReference type="EMBL" id="GII77855.1"/>
    </source>
</evidence>
<sequence>MLTVGGIDMTIFGIVLLIVGIVAIGLCALADPVLLSRMTGGDGDGDRRPVRSGGPRPGDSVGT</sequence>
<keyword evidence="2" id="KW-0472">Membrane</keyword>
<gene>
    <name evidence="3" type="ORF">Sru01_28370</name>
</gene>
<dbReference type="Proteomes" id="UP000655287">
    <property type="component" value="Unassembled WGS sequence"/>
</dbReference>
<name>A0A919R612_9ACTN</name>
<protein>
    <submittedName>
        <fullName evidence="3">Uncharacterized protein</fullName>
    </submittedName>
</protein>
<dbReference type="EMBL" id="BOOU01000041">
    <property type="protein sequence ID" value="GII77855.1"/>
    <property type="molecule type" value="Genomic_DNA"/>
</dbReference>
<feature type="compositionally biased region" description="Low complexity" evidence="1">
    <location>
        <begin position="51"/>
        <end position="63"/>
    </location>
</feature>
<feature type="region of interest" description="Disordered" evidence="1">
    <location>
        <begin position="39"/>
        <end position="63"/>
    </location>
</feature>